<feature type="non-terminal residue" evidence="1">
    <location>
        <position position="1"/>
    </location>
</feature>
<keyword evidence="2" id="KW-1185">Reference proteome</keyword>
<comment type="caution">
    <text evidence="1">The sequence shown here is derived from an EMBL/GenBank/DDBJ whole genome shotgun (WGS) entry which is preliminary data.</text>
</comment>
<reference evidence="1" key="1">
    <citation type="submission" date="2021-06" db="EMBL/GenBank/DDBJ databases">
        <authorList>
            <person name="Kallberg Y."/>
            <person name="Tangrot J."/>
            <person name="Rosling A."/>
        </authorList>
    </citation>
    <scope>NUCLEOTIDE SEQUENCE</scope>
    <source>
        <strain evidence="1">CL551</strain>
    </source>
</reference>
<sequence length="65" mass="7484">GAFRLVGINIIKMVEWTDTQIRILIDERRIEMKNIIILEGIESDFGIASQPELIENIIRALMDTN</sequence>
<accession>A0A9N9J4F4</accession>
<dbReference type="AlphaFoldDB" id="A0A9N9J4F4"/>
<gene>
    <name evidence="1" type="ORF">AMORRO_LOCUS16174</name>
</gene>
<name>A0A9N9J4F4_9GLOM</name>
<protein>
    <submittedName>
        <fullName evidence="1">6232_t:CDS:1</fullName>
    </submittedName>
</protein>
<dbReference type="Proteomes" id="UP000789342">
    <property type="component" value="Unassembled WGS sequence"/>
</dbReference>
<organism evidence="1 2">
    <name type="scientific">Acaulospora morrowiae</name>
    <dbReference type="NCBI Taxonomy" id="94023"/>
    <lineage>
        <taxon>Eukaryota</taxon>
        <taxon>Fungi</taxon>
        <taxon>Fungi incertae sedis</taxon>
        <taxon>Mucoromycota</taxon>
        <taxon>Glomeromycotina</taxon>
        <taxon>Glomeromycetes</taxon>
        <taxon>Diversisporales</taxon>
        <taxon>Acaulosporaceae</taxon>
        <taxon>Acaulospora</taxon>
    </lineage>
</organism>
<evidence type="ECO:0000313" key="2">
    <source>
        <dbReference type="Proteomes" id="UP000789342"/>
    </source>
</evidence>
<dbReference type="OrthoDB" id="2440381at2759"/>
<dbReference type="EMBL" id="CAJVPV010042877">
    <property type="protein sequence ID" value="CAG8764684.1"/>
    <property type="molecule type" value="Genomic_DNA"/>
</dbReference>
<proteinExistence type="predicted"/>
<feature type="non-terminal residue" evidence="1">
    <location>
        <position position="65"/>
    </location>
</feature>
<evidence type="ECO:0000313" key="1">
    <source>
        <dbReference type="EMBL" id="CAG8764684.1"/>
    </source>
</evidence>